<feature type="region of interest" description="Disordered" evidence="1">
    <location>
        <begin position="1"/>
        <end position="33"/>
    </location>
</feature>
<proteinExistence type="predicted"/>
<dbReference type="Proteomes" id="UP000800200">
    <property type="component" value="Unassembled WGS sequence"/>
</dbReference>
<organism evidence="2 3">
    <name type="scientific">Zopfia rhizophila CBS 207.26</name>
    <dbReference type="NCBI Taxonomy" id="1314779"/>
    <lineage>
        <taxon>Eukaryota</taxon>
        <taxon>Fungi</taxon>
        <taxon>Dikarya</taxon>
        <taxon>Ascomycota</taxon>
        <taxon>Pezizomycotina</taxon>
        <taxon>Dothideomycetes</taxon>
        <taxon>Dothideomycetes incertae sedis</taxon>
        <taxon>Zopfiaceae</taxon>
        <taxon>Zopfia</taxon>
    </lineage>
</organism>
<feature type="compositionally biased region" description="Polar residues" evidence="1">
    <location>
        <begin position="15"/>
        <end position="33"/>
    </location>
</feature>
<evidence type="ECO:0000313" key="2">
    <source>
        <dbReference type="EMBL" id="KAF2192806.1"/>
    </source>
</evidence>
<dbReference type="EMBL" id="ML994615">
    <property type="protein sequence ID" value="KAF2192806.1"/>
    <property type="molecule type" value="Genomic_DNA"/>
</dbReference>
<reference evidence="2" key="1">
    <citation type="journal article" date="2020" name="Stud. Mycol.">
        <title>101 Dothideomycetes genomes: a test case for predicting lifestyles and emergence of pathogens.</title>
        <authorList>
            <person name="Haridas S."/>
            <person name="Albert R."/>
            <person name="Binder M."/>
            <person name="Bloem J."/>
            <person name="Labutti K."/>
            <person name="Salamov A."/>
            <person name="Andreopoulos B."/>
            <person name="Baker S."/>
            <person name="Barry K."/>
            <person name="Bills G."/>
            <person name="Bluhm B."/>
            <person name="Cannon C."/>
            <person name="Castanera R."/>
            <person name="Culley D."/>
            <person name="Daum C."/>
            <person name="Ezra D."/>
            <person name="Gonzalez J."/>
            <person name="Henrissat B."/>
            <person name="Kuo A."/>
            <person name="Liang C."/>
            <person name="Lipzen A."/>
            <person name="Lutzoni F."/>
            <person name="Magnuson J."/>
            <person name="Mondo S."/>
            <person name="Nolan M."/>
            <person name="Ohm R."/>
            <person name="Pangilinan J."/>
            <person name="Park H.-J."/>
            <person name="Ramirez L."/>
            <person name="Alfaro M."/>
            <person name="Sun H."/>
            <person name="Tritt A."/>
            <person name="Yoshinaga Y."/>
            <person name="Zwiers L.-H."/>
            <person name="Turgeon B."/>
            <person name="Goodwin S."/>
            <person name="Spatafora J."/>
            <person name="Crous P."/>
            <person name="Grigoriev I."/>
        </authorList>
    </citation>
    <scope>NUCLEOTIDE SEQUENCE</scope>
    <source>
        <strain evidence="2">CBS 207.26</strain>
    </source>
</reference>
<keyword evidence="3" id="KW-1185">Reference proteome</keyword>
<accession>A0A6A6ESD5</accession>
<dbReference type="AlphaFoldDB" id="A0A6A6ESD5"/>
<evidence type="ECO:0000313" key="3">
    <source>
        <dbReference type="Proteomes" id="UP000800200"/>
    </source>
</evidence>
<protein>
    <submittedName>
        <fullName evidence="2">Uncharacterized protein</fullName>
    </submittedName>
</protein>
<evidence type="ECO:0000256" key="1">
    <source>
        <dbReference type="SAM" id="MobiDB-lite"/>
    </source>
</evidence>
<name>A0A6A6ESD5_9PEZI</name>
<gene>
    <name evidence="2" type="ORF">K469DRAFT_319739</name>
</gene>
<sequence>MLDCVPSIGIMSNEAKASNPPSSKNSRASAQQRPLQVSYATHLLIMLPSTLHLPIPFPQRFPTYSASPNHPMPLPEPQARTATLPHLSIYHYSSTLMKAPISPS</sequence>